<evidence type="ECO:0000313" key="3">
    <source>
        <dbReference type="EMBL" id="KAL0060937.1"/>
    </source>
</evidence>
<comment type="caution">
    <text evidence="3">The sequence shown here is derived from an EMBL/GenBank/DDBJ whole genome shotgun (WGS) entry which is preliminary data.</text>
</comment>
<gene>
    <name evidence="3" type="ORF">AAF712_012274</name>
</gene>
<evidence type="ECO:0000256" key="1">
    <source>
        <dbReference type="SAM" id="MobiDB-lite"/>
    </source>
</evidence>
<evidence type="ECO:0000313" key="4">
    <source>
        <dbReference type="Proteomes" id="UP001437256"/>
    </source>
</evidence>
<protein>
    <submittedName>
        <fullName evidence="3">Uncharacterized protein</fullName>
    </submittedName>
</protein>
<evidence type="ECO:0000256" key="2">
    <source>
        <dbReference type="SAM" id="Phobius"/>
    </source>
</evidence>
<proteinExistence type="predicted"/>
<reference evidence="3 4" key="1">
    <citation type="submission" date="2024-05" db="EMBL/GenBank/DDBJ databases">
        <title>A draft genome resource for the thread blight pathogen Marasmius tenuissimus strain MS-2.</title>
        <authorList>
            <person name="Yulfo-Soto G.E."/>
            <person name="Baruah I.K."/>
            <person name="Amoako-Attah I."/>
            <person name="Bukari Y."/>
            <person name="Meinhardt L.W."/>
            <person name="Bailey B.A."/>
            <person name="Cohen S.P."/>
        </authorList>
    </citation>
    <scope>NUCLEOTIDE SEQUENCE [LARGE SCALE GENOMIC DNA]</scope>
    <source>
        <strain evidence="3 4">MS-2</strain>
    </source>
</reference>
<keyword evidence="2" id="KW-0812">Transmembrane</keyword>
<keyword evidence="2" id="KW-0472">Membrane</keyword>
<dbReference type="EMBL" id="JBBXMP010000156">
    <property type="protein sequence ID" value="KAL0060937.1"/>
    <property type="molecule type" value="Genomic_DNA"/>
</dbReference>
<feature type="region of interest" description="Disordered" evidence="1">
    <location>
        <begin position="14"/>
        <end position="45"/>
    </location>
</feature>
<organism evidence="3 4">
    <name type="scientific">Marasmius tenuissimus</name>
    <dbReference type="NCBI Taxonomy" id="585030"/>
    <lineage>
        <taxon>Eukaryota</taxon>
        <taxon>Fungi</taxon>
        <taxon>Dikarya</taxon>
        <taxon>Basidiomycota</taxon>
        <taxon>Agaricomycotina</taxon>
        <taxon>Agaricomycetes</taxon>
        <taxon>Agaricomycetidae</taxon>
        <taxon>Agaricales</taxon>
        <taxon>Marasmiineae</taxon>
        <taxon>Marasmiaceae</taxon>
        <taxon>Marasmius</taxon>
    </lineage>
</organism>
<name>A0ABR2ZI72_9AGAR</name>
<sequence>MSSYSSLSGALTYNQNGSASHPANPLTRKCRVPQTPYVPSSKWRAQTGRAHPLNGTISFDLIGLQGQGIPLREVRTRGPQGLQQAMQGANDMILGHTQLRKIAFHIRWPGYEHSEWIRSIDVATPQGPITRAQLAMVISQNFARYIEVCVMIMPILLLMLTVDVFL</sequence>
<keyword evidence="2" id="KW-1133">Transmembrane helix</keyword>
<dbReference type="Proteomes" id="UP001437256">
    <property type="component" value="Unassembled WGS sequence"/>
</dbReference>
<keyword evidence="4" id="KW-1185">Reference proteome</keyword>
<feature type="transmembrane region" description="Helical" evidence="2">
    <location>
        <begin position="145"/>
        <end position="165"/>
    </location>
</feature>
<accession>A0ABR2ZI72</accession>